<dbReference type="Gene3D" id="3.40.30.10">
    <property type="entry name" value="Glutaredoxin"/>
    <property type="match status" value="1"/>
</dbReference>
<gene>
    <name evidence="2" type="ORF">DUNSADRAFT_6673</name>
</gene>
<evidence type="ECO:0008006" key="4">
    <source>
        <dbReference type="Google" id="ProtNLM"/>
    </source>
</evidence>
<evidence type="ECO:0000313" key="2">
    <source>
        <dbReference type="EMBL" id="KAF5835916.1"/>
    </source>
</evidence>
<organism evidence="2 3">
    <name type="scientific">Dunaliella salina</name>
    <name type="common">Green alga</name>
    <name type="synonym">Protococcus salinus</name>
    <dbReference type="NCBI Taxonomy" id="3046"/>
    <lineage>
        <taxon>Eukaryota</taxon>
        <taxon>Viridiplantae</taxon>
        <taxon>Chlorophyta</taxon>
        <taxon>core chlorophytes</taxon>
        <taxon>Chlorophyceae</taxon>
        <taxon>CS clade</taxon>
        <taxon>Chlamydomonadales</taxon>
        <taxon>Dunaliellaceae</taxon>
        <taxon>Dunaliella</taxon>
    </lineage>
</organism>
<keyword evidence="1" id="KW-1133">Transmembrane helix</keyword>
<feature type="transmembrane region" description="Helical" evidence="1">
    <location>
        <begin position="56"/>
        <end position="78"/>
    </location>
</feature>
<reference evidence="2" key="1">
    <citation type="submission" date="2017-08" db="EMBL/GenBank/DDBJ databases">
        <authorList>
            <person name="Polle J.E."/>
            <person name="Barry K."/>
            <person name="Cushman J."/>
            <person name="Schmutz J."/>
            <person name="Tran D."/>
            <person name="Hathwaick L.T."/>
            <person name="Yim W.C."/>
            <person name="Jenkins J."/>
            <person name="Mckie-Krisberg Z.M."/>
            <person name="Prochnik S."/>
            <person name="Lindquist E."/>
            <person name="Dockter R.B."/>
            <person name="Adam C."/>
            <person name="Molina H."/>
            <person name="Bunkerborg J."/>
            <person name="Jin E."/>
            <person name="Buchheim M."/>
            <person name="Magnuson J."/>
        </authorList>
    </citation>
    <scope>NUCLEOTIDE SEQUENCE</scope>
    <source>
        <strain evidence="2">CCAP 19/18</strain>
    </source>
</reference>
<dbReference type="Proteomes" id="UP000815325">
    <property type="component" value="Unassembled WGS sequence"/>
</dbReference>
<accession>A0ABQ7GMS8</accession>
<comment type="caution">
    <text evidence="2">The sequence shown here is derived from an EMBL/GenBank/DDBJ whole genome shotgun (WGS) entry which is preliminary data.</text>
</comment>
<name>A0ABQ7GMS8_DUNSA</name>
<keyword evidence="1" id="KW-0812">Transmembrane</keyword>
<dbReference type="EMBL" id="MU069683">
    <property type="protein sequence ID" value="KAF5835916.1"/>
    <property type="molecule type" value="Genomic_DNA"/>
</dbReference>
<evidence type="ECO:0000313" key="3">
    <source>
        <dbReference type="Proteomes" id="UP000815325"/>
    </source>
</evidence>
<keyword evidence="1" id="KW-0472">Membrane</keyword>
<sequence length="248" mass="27316">MIPLRASLKRLLLSEYYGANLLVLTTYIVGLRRHALGKDVEKATPLSWLTGSVETAPFVAVEFQLGAALVSAALIYGYRSTTCDAAVASAAWFARLHMLLMALLVDKAAFVCYAAAFGLVFLLFSHPWHTDSDDKPACEPTSITNLGACRCRHGYTLFADLAKRYTTDKLRFAKLDVGVWPHVGTVADVEVSCVSNQLPSVITYEKGQEDRRVPSTRKNRKHIFSRLDLINGLGLDIKRARSLPARAS</sequence>
<proteinExistence type="predicted"/>
<feature type="transmembrane region" description="Helical" evidence="1">
    <location>
        <begin position="99"/>
        <end position="124"/>
    </location>
</feature>
<keyword evidence="3" id="KW-1185">Reference proteome</keyword>
<evidence type="ECO:0000256" key="1">
    <source>
        <dbReference type="SAM" id="Phobius"/>
    </source>
</evidence>
<feature type="transmembrane region" description="Helical" evidence="1">
    <location>
        <begin position="12"/>
        <end position="30"/>
    </location>
</feature>
<protein>
    <recommendedName>
        <fullName evidence="4">Encoded protein</fullName>
    </recommendedName>
</protein>